<organism evidence="2 3">
    <name type="scientific">Patiriisocius hiemis</name>
    <dbReference type="NCBI Taxonomy" id="3075604"/>
    <lineage>
        <taxon>Bacteria</taxon>
        <taxon>Pseudomonadati</taxon>
        <taxon>Bacteroidota</taxon>
        <taxon>Flavobacteriia</taxon>
        <taxon>Flavobacteriales</taxon>
        <taxon>Flavobacteriaceae</taxon>
        <taxon>Patiriisocius</taxon>
    </lineage>
</organism>
<dbReference type="RefSeq" id="WP_311331850.1">
    <property type="nucleotide sequence ID" value="NZ_JAVRHZ010000001.1"/>
</dbReference>
<accession>A0ABU2YCV7</accession>
<dbReference type="EMBL" id="JAVRHZ010000001">
    <property type="protein sequence ID" value="MDT0554893.1"/>
    <property type="molecule type" value="Genomic_DNA"/>
</dbReference>
<reference evidence="2 3" key="1">
    <citation type="submission" date="2023-09" db="EMBL/GenBank/DDBJ databases">
        <authorList>
            <person name="Rey-Velasco X."/>
        </authorList>
    </citation>
    <scope>NUCLEOTIDE SEQUENCE [LARGE SCALE GENOMIC DNA]</scope>
    <source>
        <strain evidence="2 3">W242</strain>
    </source>
</reference>
<dbReference type="Pfam" id="PF12867">
    <property type="entry name" value="DinB_2"/>
    <property type="match status" value="1"/>
</dbReference>
<evidence type="ECO:0000313" key="2">
    <source>
        <dbReference type="EMBL" id="MDT0554893.1"/>
    </source>
</evidence>
<protein>
    <submittedName>
        <fullName evidence="2">DinB family protein</fullName>
    </submittedName>
</protein>
<name>A0ABU2YCV7_9FLAO</name>
<dbReference type="Proteomes" id="UP001254488">
    <property type="component" value="Unassembled WGS sequence"/>
</dbReference>
<keyword evidence="3" id="KW-1185">Reference proteome</keyword>
<dbReference type="SUPFAM" id="SSF109854">
    <property type="entry name" value="DinB/YfiT-like putative metalloenzymes"/>
    <property type="match status" value="1"/>
</dbReference>
<comment type="caution">
    <text evidence="2">The sequence shown here is derived from an EMBL/GenBank/DDBJ whole genome shotgun (WGS) entry which is preliminary data.</text>
</comment>
<dbReference type="InterPro" id="IPR034660">
    <property type="entry name" value="DinB/YfiT-like"/>
</dbReference>
<proteinExistence type="predicted"/>
<sequence>MITDLLEPTEFNPYFAQYINLASSNDILESLAKSMLVTHDFFENISKEKLNYRYADGKWTPLQVLLHIIDTERVFAYRALYFARSNGGKLVGFDQDEFIENTSSDLHLDELLKEFIAVRTATISLFKSFNENTLKKKGIASGNELSVRAAGYIICGHEVHHINIIKERYL</sequence>
<dbReference type="Gene3D" id="1.20.120.450">
    <property type="entry name" value="dinb family like domain"/>
    <property type="match status" value="1"/>
</dbReference>
<gene>
    <name evidence="2" type="ORF">RM538_02690</name>
</gene>
<evidence type="ECO:0000313" key="3">
    <source>
        <dbReference type="Proteomes" id="UP001254488"/>
    </source>
</evidence>
<evidence type="ECO:0000259" key="1">
    <source>
        <dbReference type="Pfam" id="PF12867"/>
    </source>
</evidence>
<dbReference type="InterPro" id="IPR024775">
    <property type="entry name" value="DinB-like"/>
</dbReference>
<feature type="domain" description="DinB-like" evidence="1">
    <location>
        <begin position="38"/>
        <end position="165"/>
    </location>
</feature>